<proteinExistence type="inferred from homology"/>
<comment type="function">
    <text evidence="7">Essential cell division protein.</text>
</comment>
<dbReference type="RefSeq" id="WP_092040893.1">
    <property type="nucleotide sequence ID" value="NZ_FOOK01000036.1"/>
</dbReference>
<evidence type="ECO:0000256" key="6">
    <source>
        <dbReference type="ARBA" id="ARBA00023306"/>
    </source>
</evidence>
<dbReference type="Proteomes" id="UP000198661">
    <property type="component" value="Unassembled WGS sequence"/>
</dbReference>
<keyword evidence="12" id="KW-1185">Reference proteome</keyword>
<evidence type="ECO:0000313" key="11">
    <source>
        <dbReference type="EMBL" id="SFG45833.1"/>
    </source>
</evidence>
<keyword evidence="1 7" id="KW-1003">Cell membrane</keyword>
<dbReference type="AlphaFoldDB" id="A0A1I2S0I5"/>
<feature type="region of interest" description="Disordered" evidence="10">
    <location>
        <begin position="109"/>
        <end position="135"/>
    </location>
</feature>
<dbReference type="HAMAP" id="MF_00910">
    <property type="entry name" value="FtsL"/>
    <property type="match status" value="1"/>
</dbReference>
<dbReference type="EMBL" id="FOOK01000036">
    <property type="protein sequence ID" value="SFG45833.1"/>
    <property type="molecule type" value="Genomic_DNA"/>
</dbReference>
<keyword evidence="9" id="KW-0175">Coiled coil</keyword>
<dbReference type="GO" id="GO:0032153">
    <property type="term" value="C:cell division site"/>
    <property type="evidence" value="ECO:0007669"/>
    <property type="project" value="UniProtKB-UniRule"/>
</dbReference>
<name>A0A1I2S0I5_9BACL</name>
<evidence type="ECO:0000256" key="8">
    <source>
        <dbReference type="NCBIfam" id="TIGR02209"/>
    </source>
</evidence>
<feature type="coiled-coil region" evidence="9">
    <location>
        <begin position="54"/>
        <end position="91"/>
    </location>
</feature>
<keyword evidence="4 7" id="KW-1133">Transmembrane helix</keyword>
<dbReference type="GO" id="GO:0005886">
    <property type="term" value="C:plasma membrane"/>
    <property type="evidence" value="ECO:0007669"/>
    <property type="project" value="UniProtKB-SubCell"/>
</dbReference>
<keyword evidence="5 7" id="KW-0472">Membrane</keyword>
<feature type="transmembrane region" description="Helical" evidence="7">
    <location>
        <begin position="38"/>
        <end position="59"/>
    </location>
</feature>
<evidence type="ECO:0000256" key="1">
    <source>
        <dbReference type="ARBA" id="ARBA00022475"/>
    </source>
</evidence>
<evidence type="ECO:0000256" key="4">
    <source>
        <dbReference type="ARBA" id="ARBA00022989"/>
    </source>
</evidence>
<dbReference type="STRING" id="201973.SAMN04488025_1364"/>
<keyword evidence="6 7" id="KW-0131">Cell cycle</keyword>
<dbReference type="GO" id="GO:0043093">
    <property type="term" value="P:FtsZ-dependent cytokinesis"/>
    <property type="evidence" value="ECO:0007669"/>
    <property type="project" value="UniProtKB-UniRule"/>
</dbReference>
<comment type="subcellular location">
    <subcellularLocation>
        <location evidence="7">Cell membrane</location>
        <topology evidence="7">Single-pass type II membrane protein</topology>
    </subcellularLocation>
    <text evidence="7">Localizes to the division septum where it forms a ring structure.</text>
</comment>
<evidence type="ECO:0000256" key="10">
    <source>
        <dbReference type="SAM" id="MobiDB-lite"/>
    </source>
</evidence>
<evidence type="ECO:0000256" key="2">
    <source>
        <dbReference type="ARBA" id="ARBA00022618"/>
    </source>
</evidence>
<gene>
    <name evidence="7" type="primary">ftsL</name>
    <name evidence="11" type="ORF">SAMN04488025_1364</name>
</gene>
<dbReference type="OrthoDB" id="2988583at2"/>
<comment type="similarity">
    <text evidence="7">Belongs to the FtsL family.</text>
</comment>
<reference evidence="11 12" key="1">
    <citation type="submission" date="2016-10" db="EMBL/GenBank/DDBJ databases">
        <authorList>
            <person name="de Groot N.N."/>
        </authorList>
    </citation>
    <scope>NUCLEOTIDE SEQUENCE [LARGE SCALE GENOMIC DNA]</scope>
    <source>
        <strain evidence="11 12">DSM 44945</strain>
    </source>
</reference>
<evidence type="ECO:0000256" key="9">
    <source>
        <dbReference type="SAM" id="Coils"/>
    </source>
</evidence>
<organism evidence="11 12">
    <name type="scientific">Planifilum fulgidum</name>
    <dbReference type="NCBI Taxonomy" id="201973"/>
    <lineage>
        <taxon>Bacteria</taxon>
        <taxon>Bacillati</taxon>
        <taxon>Bacillota</taxon>
        <taxon>Bacilli</taxon>
        <taxon>Bacillales</taxon>
        <taxon>Thermoactinomycetaceae</taxon>
        <taxon>Planifilum</taxon>
    </lineage>
</organism>
<feature type="compositionally biased region" description="Basic and acidic residues" evidence="10">
    <location>
        <begin position="120"/>
        <end position="135"/>
    </location>
</feature>
<protein>
    <recommendedName>
        <fullName evidence="7 8">Cell division protein FtsL</fullName>
    </recommendedName>
</protein>
<keyword evidence="2 7" id="KW-0132">Cell division</keyword>
<evidence type="ECO:0000256" key="7">
    <source>
        <dbReference type="HAMAP-Rule" id="MF_00910"/>
    </source>
</evidence>
<evidence type="ECO:0000256" key="3">
    <source>
        <dbReference type="ARBA" id="ARBA00022692"/>
    </source>
</evidence>
<accession>A0A1I2S0I5</accession>
<dbReference type="InterPro" id="IPR011922">
    <property type="entry name" value="Cell_div_FtsL"/>
</dbReference>
<dbReference type="NCBIfam" id="TIGR02209">
    <property type="entry name" value="ftsL_broad"/>
    <property type="match status" value="1"/>
</dbReference>
<keyword evidence="3 7" id="KW-0812">Transmembrane</keyword>
<evidence type="ECO:0000313" key="12">
    <source>
        <dbReference type="Proteomes" id="UP000198661"/>
    </source>
</evidence>
<sequence length="135" mass="15222">MMENRGSAARAVAFEETAVEKKRRRLLQARGLPAGEKLLYLFSVVVCVALAALVISQYAEVTELNVEIQKVEEETKRIQEINRQLEAEKNMLSSGERIRRFAEMKGMVPAENVKPFPSSGDRKNLSEQADRDKQG</sequence>
<evidence type="ECO:0000256" key="5">
    <source>
        <dbReference type="ARBA" id="ARBA00023136"/>
    </source>
</evidence>